<dbReference type="EMBL" id="CASHTH010002259">
    <property type="protein sequence ID" value="CAI8027129.1"/>
    <property type="molecule type" value="Genomic_DNA"/>
</dbReference>
<reference evidence="1" key="1">
    <citation type="submission" date="2023-03" db="EMBL/GenBank/DDBJ databases">
        <authorList>
            <person name="Steffen K."/>
            <person name="Cardenas P."/>
        </authorList>
    </citation>
    <scope>NUCLEOTIDE SEQUENCE</scope>
</reference>
<evidence type="ECO:0000313" key="1">
    <source>
        <dbReference type="EMBL" id="CAI8027129.1"/>
    </source>
</evidence>
<organism evidence="1 2">
    <name type="scientific">Geodia barretti</name>
    <name type="common">Barrett's horny sponge</name>
    <dbReference type="NCBI Taxonomy" id="519541"/>
    <lineage>
        <taxon>Eukaryota</taxon>
        <taxon>Metazoa</taxon>
        <taxon>Porifera</taxon>
        <taxon>Demospongiae</taxon>
        <taxon>Heteroscleromorpha</taxon>
        <taxon>Tetractinellida</taxon>
        <taxon>Astrophorina</taxon>
        <taxon>Geodiidae</taxon>
        <taxon>Geodia</taxon>
    </lineage>
</organism>
<sequence>MRIMLHASISHGRLDAGMRNNFHLAQDTSPILQMTLSRAYDLSSWWRVVTAMYRLSVSLIVRLGVD</sequence>
<name>A0AA35WNP4_GEOBA</name>
<dbReference type="AlphaFoldDB" id="A0AA35WNP4"/>
<gene>
    <name evidence="1" type="ORF">GBAR_LOCUS15531</name>
</gene>
<protein>
    <submittedName>
        <fullName evidence="1">Uncharacterized protein</fullName>
    </submittedName>
</protein>
<evidence type="ECO:0000313" key="2">
    <source>
        <dbReference type="Proteomes" id="UP001174909"/>
    </source>
</evidence>
<keyword evidence="2" id="KW-1185">Reference proteome</keyword>
<dbReference type="Proteomes" id="UP001174909">
    <property type="component" value="Unassembled WGS sequence"/>
</dbReference>
<accession>A0AA35WNP4</accession>
<proteinExistence type="predicted"/>
<comment type="caution">
    <text evidence="1">The sequence shown here is derived from an EMBL/GenBank/DDBJ whole genome shotgun (WGS) entry which is preliminary data.</text>
</comment>